<keyword evidence="2" id="KW-1185">Reference proteome</keyword>
<reference evidence="1 2" key="1">
    <citation type="journal article" date="2023" name="bioRxiv">
        <title>Conserved and derived expression patterns and positive selection on dental genes reveal complex evolutionary context of ever-growing rodent molars.</title>
        <authorList>
            <person name="Calamari Z.T."/>
            <person name="Song A."/>
            <person name="Cohen E."/>
            <person name="Akter M."/>
            <person name="Roy R.D."/>
            <person name="Hallikas O."/>
            <person name="Christensen M.M."/>
            <person name="Li P."/>
            <person name="Marangoni P."/>
            <person name="Jernvall J."/>
            <person name="Klein O.D."/>
        </authorList>
    </citation>
    <scope>NUCLEOTIDE SEQUENCE [LARGE SCALE GENOMIC DNA]</scope>
    <source>
        <strain evidence="1">V071</strain>
    </source>
</reference>
<dbReference type="InterPro" id="IPR036291">
    <property type="entry name" value="NAD(P)-bd_dom_sf"/>
</dbReference>
<organism evidence="1 2">
    <name type="scientific">Myodes glareolus</name>
    <name type="common">Bank vole</name>
    <name type="synonym">Clethrionomys glareolus</name>
    <dbReference type="NCBI Taxonomy" id="447135"/>
    <lineage>
        <taxon>Eukaryota</taxon>
        <taxon>Metazoa</taxon>
        <taxon>Chordata</taxon>
        <taxon>Craniata</taxon>
        <taxon>Vertebrata</taxon>
        <taxon>Euteleostomi</taxon>
        <taxon>Mammalia</taxon>
        <taxon>Eutheria</taxon>
        <taxon>Euarchontoglires</taxon>
        <taxon>Glires</taxon>
        <taxon>Rodentia</taxon>
        <taxon>Myomorpha</taxon>
        <taxon>Muroidea</taxon>
        <taxon>Cricetidae</taxon>
        <taxon>Arvicolinae</taxon>
        <taxon>Myodes</taxon>
    </lineage>
</organism>
<dbReference type="Gene3D" id="3.40.50.720">
    <property type="entry name" value="NAD(P)-binding Rossmann-like Domain"/>
    <property type="match status" value="1"/>
</dbReference>
<dbReference type="EMBL" id="JBBHLL010000650">
    <property type="protein sequence ID" value="KAK7798917.1"/>
    <property type="molecule type" value="Genomic_DNA"/>
</dbReference>
<gene>
    <name evidence="1" type="ORF">U0070_008425</name>
</gene>
<dbReference type="SUPFAM" id="SSF51735">
    <property type="entry name" value="NAD(P)-binding Rossmann-fold domains"/>
    <property type="match status" value="1"/>
</dbReference>
<dbReference type="Proteomes" id="UP001488838">
    <property type="component" value="Unassembled WGS sequence"/>
</dbReference>
<evidence type="ECO:0000313" key="1">
    <source>
        <dbReference type="EMBL" id="KAK7798917.1"/>
    </source>
</evidence>
<proteinExistence type="predicted"/>
<protein>
    <submittedName>
        <fullName evidence="1">Uncharacterized protein</fullName>
    </submittedName>
</protein>
<evidence type="ECO:0000313" key="2">
    <source>
        <dbReference type="Proteomes" id="UP001488838"/>
    </source>
</evidence>
<dbReference type="AlphaFoldDB" id="A0AAW0H7W1"/>
<sequence>MDLVVLGTWLPGQPSILAKWILLPSMTLTDLNYKVYMFQYGSTHKFNGTVRTEDGKLVIDGKVISIFQE</sequence>
<accession>A0AAW0H7W1</accession>
<name>A0AAW0H7W1_MYOGA</name>
<comment type="caution">
    <text evidence="1">The sequence shown here is derived from an EMBL/GenBank/DDBJ whole genome shotgun (WGS) entry which is preliminary data.</text>
</comment>